<proteinExistence type="predicted"/>
<reference evidence="1 2" key="1">
    <citation type="journal article" date="2019" name="Commun. Biol.">
        <title>The bagworm genome reveals a unique fibroin gene that provides high tensile strength.</title>
        <authorList>
            <person name="Kono N."/>
            <person name="Nakamura H."/>
            <person name="Ohtoshi R."/>
            <person name="Tomita M."/>
            <person name="Numata K."/>
            <person name="Arakawa K."/>
        </authorList>
    </citation>
    <scope>NUCLEOTIDE SEQUENCE [LARGE SCALE GENOMIC DNA]</scope>
</reference>
<sequence length="111" mass="12550">MDELSVKCLLYPDDQVILAPWACGLHEMENKMNDSVKKKGIKVIFGKTKVMVFERGKSMTECDILIEACECEATPSRHAYSQHLREHCELKALCLGLIALDRNRARASTHS</sequence>
<comment type="caution">
    <text evidence="1">The sequence shown here is derived from an EMBL/GenBank/DDBJ whole genome shotgun (WGS) entry which is preliminary data.</text>
</comment>
<dbReference type="OrthoDB" id="425681at2759"/>
<dbReference type="Proteomes" id="UP000299102">
    <property type="component" value="Unassembled WGS sequence"/>
</dbReference>
<keyword evidence="2" id="KW-1185">Reference proteome</keyword>
<dbReference type="AlphaFoldDB" id="A0A4C1Z662"/>
<organism evidence="1 2">
    <name type="scientific">Eumeta variegata</name>
    <name type="common">Bagworm moth</name>
    <name type="synonym">Eumeta japonica</name>
    <dbReference type="NCBI Taxonomy" id="151549"/>
    <lineage>
        <taxon>Eukaryota</taxon>
        <taxon>Metazoa</taxon>
        <taxon>Ecdysozoa</taxon>
        <taxon>Arthropoda</taxon>
        <taxon>Hexapoda</taxon>
        <taxon>Insecta</taxon>
        <taxon>Pterygota</taxon>
        <taxon>Neoptera</taxon>
        <taxon>Endopterygota</taxon>
        <taxon>Lepidoptera</taxon>
        <taxon>Glossata</taxon>
        <taxon>Ditrysia</taxon>
        <taxon>Tineoidea</taxon>
        <taxon>Psychidae</taxon>
        <taxon>Oiketicinae</taxon>
        <taxon>Eumeta</taxon>
    </lineage>
</organism>
<name>A0A4C1Z662_EUMVA</name>
<protein>
    <recommendedName>
        <fullName evidence="3">Reverse transcriptase domain-containing protein</fullName>
    </recommendedName>
</protein>
<gene>
    <name evidence="1" type="ORF">EVAR_49709_1</name>
</gene>
<evidence type="ECO:0008006" key="3">
    <source>
        <dbReference type="Google" id="ProtNLM"/>
    </source>
</evidence>
<accession>A0A4C1Z662</accession>
<evidence type="ECO:0000313" key="1">
    <source>
        <dbReference type="EMBL" id="GBP82399.1"/>
    </source>
</evidence>
<dbReference type="EMBL" id="BGZK01001562">
    <property type="protein sequence ID" value="GBP82399.1"/>
    <property type="molecule type" value="Genomic_DNA"/>
</dbReference>
<evidence type="ECO:0000313" key="2">
    <source>
        <dbReference type="Proteomes" id="UP000299102"/>
    </source>
</evidence>